<protein>
    <recommendedName>
        <fullName evidence="4">Transmembrane protein</fullName>
    </recommendedName>
</protein>
<keyword evidence="1" id="KW-1133">Transmembrane helix</keyword>
<dbReference type="EMBL" id="CP120365">
    <property type="protein sequence ID" value="WHS93243.1"/>
    <property type="molecule type" value="Genomic_DNA"/>
</dbReference>
<sequence>MPKGDRPMRLATGTAARGLADWLGLAAAPAFAVMALLAAGGDADICSSIQGASLLSGMSSMYLLMSVFHLAPWLKLISARREAPTDPALPRITPPT</sequence>
<feature type="transmembrane region" description="Helical" evidence="1">
    <location>
        <begin position="20"/>
        <end position="39"/>
    </location>
</feature>
<feature type="transmembrane region" description="Helical" evidence="1">
    <location>
        <begin position="51"/>
        <end position="71"/>
    </location>
</feature>
<reference evidence="2 3" key="1">
    <citation type="submission" date="2023-03" db="EMBL/GenBank/DDBJ databases">
        <authorList>
            <person name="Menendez E."/>
            <person name="Kaur S."/>
            <person name="Flores-Felix J.D."/>
            <person name="diCenzo G.C."/>
            <person name="Peix A."/>
            <person name="Velazquez E."/>
        </authorList>
    </citation>
    <scope>NUCLEOTIDE SEQUENCE [LARGE SCALE GENOMIC DNA]</scope>
    <source>
        <strain evidence="2 3">CCBAU 71714</strain>
    </source>
</reference>
<dbReference type="Proteomes" id="UP001233264">
    <property type="component" value="Chromosome"/>
</dbReference>
<gene>
    <name evidence="2" type="ORF">PZL22_004354</name>
</gene>
<organism evidence="2 3">
    <name type="scientific">Sinorhizobium kummerowiae</name>
    <dbReference type="NCBI Taxonomy" id="158892"/>
    <lineage>
        <taxon>Bacteria</taxon>
        <taxon>Pseudomonadati</taxon>
        <taxon>Pseudomonadota</taxon>
        <taxon>Alphaproteobacteria</taxon>
        <taxon>Hyphomicrobiales</taxon>
        <taxon>Rhizobiaceae</taxon>
        <taxon>Sinorhizobium/Ensifer group</taxon>
        <taxon>Sinorhizobium</taxon>
    </lineage>
</organism>
<keyword evidence="1" id="KW-0812">Transmembrane</keyword>
<accession>A0ABY8T5S0</accession>
<name>A0ABY8T5S0_9HYPH</name>
<keyword evidence="1" id="KW-0472">Membrane</keyword>
<evidence type="ECO:0000313" key="2">
    <source>
        <dbReference type="EMBL" id="WHS93243.1"/>
    </source>
</evidence>
<evidence type="ECO:0000313" key="3">
    <source>
        <dbReference type="Proteomes" id="UP001233264"/>
    </source>
</evidence>
<evidence type="ECO:0008006" key="4">
    <source>
        <dbReference type="Google" id="ProtNLM"/>
    </source>
</evidence>
<proteinExistence type="predicted"/>
<keyword evidence="3" id="KW-1185">Reference proteome</keyword>
<evidence type="ECO:0000256" key="1">
    <source>
        <dbReference type="SAM" id="Phobius"/>
    </source>
</evidence>